<dbReference type="EMBL" id="VTZN01000297">
    <property type="protein sequence ID" value="KAA1244362.1"/>
    <property type="molecule type" value="Genomic_DNA"/>
</dbReference>
<keyword evidence="3" id="KW-0597">Phosphoprotein</keyword>
<dbReference type="SUPFAM" id="SSF52777">
    <property type="entry name" value="CoA-dependent acyltransferases"/>
    <property type="match status" value="2"/>
</dbReference>
<dbReference type="InterPro" id="IPR013217">
    <property type="entry name" value="Methyltransf_12"/>
</dbReference>
<comment type="cofactor">
    <cofactor evidence="1">
        <name>pantetheine 4'-phosphate</name>
        <dbReference type="ChEBI" id="CHEBI:47942"/>
    </cofactor>
</comment>
<dbReference type="GO" id="GO:0043041">
    <property type="term" value="P:amino acid activation for nonribosomal peptide biosynthetic process"/>
    <property type="evidence" value="ECO:0007669"/>
    <property type="project" value="TreeGrafter"/>
</dbReference>
<dbReference type="SMART" id="SM00823">
    <property type="entry name" value="PKS_PP"/>
    <property type="match status" value="1"/>
</dbReference>
<dbReference type="Gene3D" id="3.30.559.10">
    <property type="entry name" value="Chloramphenicol acetyltransferase-like domain"/>
    <property type="match status" value="1"/>
</dbReference>
<dbReference type="Gene3D" id="3.40.50.150">
    <property type="entry name" value="Vaccinia Virus protein VP39"/>
    <property type="match status" value="1"/>
</dbReference>
<dbReference type="GO" id="GO:0008610">
    <property type="term" value="P:lipid biosynthetic process"/>
    <property type="evidence" value="ECO:0007669"/>
    <property type="project" value="UniProtKB-ARBA"/>
</dbReference>
<dbReference type="SUPFAM" id="SSF53335">
    <property type="entry name" value="S-adenosyl-L-methionine-dependent methyltransferases"/>
    <property type="match status" value="1"/>
</dbReference>
<dbReference type="InterPro" id="IPR025110">
    <property type="entry name" value="AMP-bd_C"/>
</dbReference>
<dbReference type="Gene3D" id="3.30.559.30">
    <property type="entry name" value="Nonribosomal peptide synthetase, condensation domain"/>
    <property type="match status" value="1"/>
</dbReference>
<evidence type="ECO:0000256" key="1">
    <source>
        <dbReference type="ARBA" id="ARBA00001957"/>
    </source>
</evidence>
<feature type="non-terminal residue" evidence="5">
    <location>
        <position position="1"/>
    </location>
</feature>
<evidence type="ECO:0000313" key="5">
    <source>
        <dbReference type="EMBL" id="KAA1244362.1"/>
    </source>
</evidence>
<dbReference type="UniPathway" id="UPA00011"/>
<dbReference type="InterPro" id="IPR020806">
    <property type="entry name" value="PKS_PP-bd"/>
</dbReference>
<dbReference type="Gene3D" id="3.30.300.30">
    <property type="match status" value="2"/>
</dbReference>
<proteinExistence type="predicted"/>
<dbReference type="GO" id="GO:0031177">
    <property type="term" value="F:phosphopantetheine binding"/>
    <property type="evidence" value="ECO:0007669"/>
    <property type="project" value="InterPro"/>
</dbReference>
<accession>A0A5B1B8H9</accession>
<sequence length="1175" mass="126871">VFVLDAGLCVVPPGVAGELYIGGAGVARGYRGQSGLTASRFVACPFGGAAQRGQRMYRTGDVVRWNAEGALEFVGRVDDQVKIRGFRIEPGEVEAALSAHPRVAQAVVTAYEDQLVGYVVLDGQQLLEREPEREAELVGQWQQIYGGLYTQAHAELGQDFSGWNSSYTQEPIPVGEMRQWRAAVVERIVGLGPRRVLEIGVGSGLLLAELAPGCEQYWGTDFSAATIHRLQGQVASRWWADRVHLSVQPADVGAGLPAGYFDVVVLNSVVQYFPSVGYLLDVVELALGLLAPGGALFVGDVRNKSLLSAFGAAVVCAQADGEDTVGVLRERVRREMLAEQELLLAPEFFVGLPQRLAAIGAVDIQLKPMSAVNELSGYRYDVVLYKEPAVVCSCAQLPQLPWDRWGSLAALGPYLREERPLGLRVTGVPHRGVWPEVALERALACAADRVVLHQLPVQLDAVDAVMPAECHRLGCELGYRVVVTWSATAGLMDVVFLAGVDSVLSDVYVPGAQVRGVAGWVTDPAAIARGGEVRRWVGDRLPEFMVPAVVMVVDGLPLTPNGKVDRKGLPAPEFVSAVVYRGPRDGRDAVLVGLFAEVLGLARVGIDDGFFDLGGHSLTVTRLVARIRVELGVQVPIRAVFEAPSVAQLADWLDAHDGRATHAVLLAQPRPARIPLSYAQSRLWFLQRYEGRSATYNIPVAVRLTGSLDVAALEAALGDVVARHESLRTVFVESDGIAHQQILPPEAVALIVTELADGLPLAEAVNQAAGHHFELATEIPLRAQLIVASKTEHVLVLVVHHIAADGASLVALTQDLTTAYAARAAGHEPHWAPLGVQYADYTLWQQQILGDENDPESVLAHQFAYWQTELAGAPEQISLPLDRPRPAHQSFRGKVMPFAIEAALREKVERLARRTGTTVSMVAQAALSVLMRKLGAGDDVCIGGPIAGRTDAALAELVGFFVNTWVLRINTAGNPSFAELLTQVRTKALAAYENQDAPFERLVELLNPARSTAHHPLFQVSFALQNNPPPMLRLPGLTIEAMPVSTHTAKFDLSIHLFDFPAPAGQPQPMPGAIEYATDLFDAHTIETFAAYYLRILHTVTAEPGRGIDTIEILDAAQRELLVSTYNDTATAITSAPLPQLFADQAARTPHAIAIQDNRQTLTYAQLAARVNRLA</sequence>
<dbReference type="Gene3D" id="3.40.50.12780">
    <property type="entry name" value="N-terminal domain of ligase-like"/>
    <property type="match status" value="1"/>
</dbReference>
<dbReference type="Pfam" id="PF00550">
    <property type="entry name" value="PP-binding"/>
    <property type="match status" value="1"/>
</dbReference>
<dbReference type="Gene3D" id="1.10.1200.10">
    <property type="entry name" value="ACP-like"/>
    <property type="match status" value="1"/>
</dbReference>
<dbReference type="Pfam" id="PF08242">
    <property type="entry name" value="Methyltransf_12"/>
    <property type="match status" value="1"/>
</dbReference>
<protein>
    <submittedName>
        <fullName evidence="5">AMP-binding protein</fullName>
    </submittedName>
</protein>
<organism evidence="5 6">
    <name type="scientific">Mycobacterium simiae</name>
    <name type="common">Mycobacterium habana</name>
    <dbReference type="NCBI Taxonomy" id="1784"/>
    <lineage>
        <taxon>Bacteria</taxon>
        <taxon>Bacillati</taxon>
        <taxon>Actinomycetota</taxon>
        <taxon>Actinomycetes</taxon>
        <taxon>Mycobacteriales</taxon>
        <taxon>Mycobacteriaceae</taxon>
        <taxon>Mycobacterium</taxon>
        <taxon>Mycobacterium simiae complex</taxon>
    </lineage>
</organism>
<dbReference type="FunFam" id="1.10.1200.10:FF:000016">
    <property type="entry name" value="Non-ribosomal peptide synthase"/>
    <property type="match status" value="1"/>
</dbReference>
<feature type="domain" description="Carrier" evidence="4">
    <location>
        <begin position="582"/>
        <end position="657"/>
    </location>
</feature>
<dbReference type="InterPro" id="IPR036736">
    <property type="entry name" value="ACP-like_sf"/>
</dbReference>
<dbReference type="Gene3D" id="2.30.38.10">
    <property type="entry name" value="Luciferase, Domain 3"/>
    <property type="match status" value="1"/>
</dbReference>
<name>A0A5B1B8H9_MYCSI</name>
<dbReference type="SUPFAM" id="SSF56801">
    <property type="entry name" value="Acetyl-CoA synthetase-like"/>
    <property type="match status" value="2"/>
</dbReference>
<dbReference type="InterPro" id="IPR045851">
    <property type="entry name" value="AMP-bd_C_sf"/>
</dbReference>
<dbReference type="PANTHER" id="PTHR45527">
    <property type="entry name" value="NONRIBOSOMAL PEPTIDE SYNTHETASE"/>
    <property type="match status" value="1"/>
</dbReference>
<evidence type="ECO:0000256" key="3">
    <source>
        <dbReference type="ARBA" id="ARBA00022553"/>
    </source>
</evidence>
<dbReference type="Proteomes" id="UP000324701">
    <property type="component" value="Unassembled WGS sequence"/>
</dbReference>
<evidence type="ECO:0000313" key="6">
    <source>
        <dbReference type="Proteomes" id="UP000324701"/>
    </source>
</evidence>
<gene>
    <name evidence="5" type="ORF">F0Q45_24970</name>
</gene>
<dbReference type="Pfam" id="PF13193">
    <property type="entry name" value="AMP-binding_C"/>
    <property type="match status" value="1"/>
</dbReference>
<dbReference type="InterPro" id="IPR001242">
    <property type="entry name" value="Condensation_dom"/>
</dbReference>
<dbReference type="InterPro" id="IPR006162">
    <property type="entry name" value="Ppantetheine_attach_site"/>
</dbReference>
<evidence type="ECO:0000259" key="4">
    <source>
        <dbReference type="PROSITE" id="PS50075"/>
    </source>
</evidence>
<keyword evidence="2" id="KW-0596">Phosphopantetheine</keyword>
<dbReference type="Pfam" id="PF00668">
    <property type="entry name" value="Condensation"/>
    <property type="match status" value="1"/>
</dbReference>
<dbReference type="AlphaFoldDB" id="A0A5B1B8H9"/>
<dbReference type="GO" id="GO:0009403">
    <property type="term" value="P:toxin biosynthetic process"/>
    <property type="evidence" value="ECO:0007669"/>
    <property type="project" value="UniProtKB-ARBA"/>
</dbReference>
<feature type="non-terminal residue" evidence="5">
    <location>
        <position position="1175"/>
    </location>
</feature>
<evidence type="ECO:0000256" key="2">
    <source>
        <dbReference type="ARBA" id="ARBA00022450"/>
    </source>
</evidence>
<dbReference type="InterPro" id="IPR009081">
    <property type="entry name" value="PP-bd_ACP"/>
</dbReference>
<dbReference type="InterPro" id="IPR042099">
    <property type="entry name" value="ANL_N_sf"/>
</dbReference>
<dbReference type="CDD" id="cd02440">
    <property type="entry name" value="AdoMet_MTases"/>
    <property type="match status" value="1"/>
</dbReference>
<dbReference type="InterPro" id="IPR029063">
    <property type="entry name" value="SAM-dependent_MTases_sf"/>
</dbReference>
<dbReference type="CDD" id="cd19540">
    <property type="entry name" value="LCL_NRPS-like"/>
    <property type="match status" value="1"/>
</dbReference>
<dbReference type="PROSITE" id="PS00012">
    <property type="entry name" value="PHOSPHOPANTETHEINE"/>
    <property type="match status" value="1"/>
</dbReference>
<keyword evidence="6" id="KW-1185">Reference proteome</keyword>
<dbReference type="SUPFAM" id="SSF47336">
    <property type="entry name" value="ACP-like"/>
    <property type="match status" value="1"/>
</dbReference>
<dbReference type="GO" id="GO:0003824">
    <property type="term" value="F:catalytic activity"/>
    <property type="evidence" value="ECO:0007669"/>
    <property type="project" value="InterPro"/>
</dbReference>
<dbReference type="PROSITE" id="PS50075">
    <property type="entry name" value="CARRIER"/>
    <property type="match status" value="1"/>
</dbReference>
<dbReference type="PANTHER" id="PTHR45527:SF1">
    <property type="entry name" value="FATTY ACID SYNTHASE"/>
    <property type="match status" value="1"/>
</dbReference>
<dbReference type="GO" id="GO:0072330">
    <property type="term" value="P:monocarboxylic acid biosynthetic process"/>
    <property type="evidence" value="ECO:0007669"/>
    <property type="project" value="UniProtKB-ARBA"/>
</dbReference>
<dbReference type="OrthoDB" id="2472181at2"/>
<comment type="caution">
    <text evidence="5">The sequence shown here is derived from an EMBL/GenBank/DDBJ whole genome shotgun (WGS) entry which is preliminary data.</text>
</comment>
<reference evidence="5 6" key="1">
    <citation type="submission" date="2019-09" db="EMBL/GenBank/DDBJ databases">
        <title>Report of infection by Mycobacterium simiae a patient suffering from pulmonary tuberculosis.</title>
        <authorList>
            <person name="Mohanty P.S."/>
            <person name="Bansal A.K."/>
            <person name="Singh H."/>
            <person name="Sharma S."/>
            <person name="Patil S.A."/>
            <person name="Upadhaya P."/>
            <person name="Singh P.K."/>
            <person name="Kumar D."/>
            <person name="Kumar S."/>
            <person name="Singh R.K."/>
            <person name="Chaudhary B."/>
        </authorList>
    </citation>
    <scope>NUCLEOTIDE SEQUENCE [LARGE SCALE GENOMIC DNA]</scope>
    <source>
        <strain evidence="5 6">JAL-560-SIM</strain>
    </source>
</reference>
<dbReference type="InterPro" id="IPR023213">
    <property type="entry name" value="CAT-like_dom_sf"/>
</dbReference>
<dbReference type="GO" id="GO:0005829">
    <property type="term" value="C:cytosol"/>
    <property type="evidence" value="ECO:0007669"/>
    <property type="project" value="TreeGrafter"/>
</dbReference>
<dbReference type="RefSeq" id="WP_149656439.1">
    <property type="nucleotide sequence ID" value="NZ_VTZN01000297.1"/>
</dbReference>